<evidence type="ECO:0000256" key="1">
    <source>
        <dbReference type="ARBA" id="ARBA00022679"/>
    </source>
</evidence>
<protein>
    <submittedName>
        <fullName evidence="3">Uncharacterized protein</fullName>
    </submittedName>
</protein>
<evidence type="ECO:0000256" key="2">
    <source>
        <dbReference type="ARBA" id="ARBA00023315"/>
    </source>
</evidence>
<dbReference type="Gene3D" id="3.30.559.10">
    <property type="entry name" value="Chloramphenicol acetyltransferase-like domain"/>
    <property type="match status" value="2"/>
</dbReference>
<gene>
    <name evidence="3" type="ORF">ACH5RR_027942</name>
</gene>
<evidence type="ECO:0000313" key="4">
    <source>
        <dbReference type="Proteomes" id="UP001630127"/>
    </source>
</evidence>
<proteinExistence type="predicted"/>
<accession>A0ABD2YPG7</accession>
<dbReference type="PANTHER" id="PTHR31625">
    <property type="match status" value="1"/>
</dbReference>
<dbReference type="InterPro" id="IPR051504">
    <property type="entry name" value="Plant_metabolite_acyltrans"/>
</dbReference>
<dbReference type="EMBL" id="JBJUIK010000012">
    <property type="protein sequence ID" value="KAL3508541.1"/>
    <property type="molecule type" value="Genomic_DNA"/>
</dbReference>
<dbReference type="Pfam" id="PF02458">
    <property type="entry name" value="Transferase"/>
    <property type="match status" value="1"/>
</dbReference>
<comment type="caution">
    <text evidence="3">The sequence shown here is derived from an EMBL/GenBank/DDBJ whole genome shotgun (WGS) entry which is preliminary data.</text>
</comment>
<name>A0ABD2YPG7_9GENT</name>
<evidence type="ECO:0000313" key="3">
    <source>
        <dbReference type="EMBL" id="KAL3508541.1"/>
    </source>
</evidence>
<dbReference type="Proteomes" id="UP001630127">
    <property type="component" value="Unassembled WGS sequence"/>
</dbReference>
<keyword evidence="2" id="KW-0012">Acyltransferase</keyword>
<dbReference type="AlphaFoldDB" id="A0ABD2YPG7"/>
<dbReference type="GO" id="GO:0016747">
    <property type="term" value="F:acyltransferase activity, transferring groups other than amino-acyl groups"/>
    <property type="evidence" value="ECO:0007669"/>
    <property type="project" value="UniProtKB-ARBA"/>
</dbReference>
<organism evidence="3 4">
    <name type="scientific">Cinchona calisaya</name>
    <dbReference type="NCBI Taxonomy" id="153742"/>
    <lineage>
        <taxon>Eukaryota</taxon>
        <taxon>Viridiplantae</taxon>
        <taxon>Streptophyta</taxon>
        <taxon>Embryophyta</taxon>
        <taxon>Tracheophyta</taxon>
        <taxon>Spermatophyta</taxon>
        <taxon>Magnoliopsida</taxon>
        <taxon>eudicotyledons</taxon>
        <taxon>Gunneridae</taxon>
        <taxon>Pentapetalae</taxon>
        <taxon>asterids</taxon>
        <taxon>lamiids</taxon>
        <taxon>Gentianales</taxon>
        <taxon>Rubiaceae</taxon>
        <taxon>Cinchonoideae</taxon>
        <taxon>Cinchoneae</taxon>
        <taxon>Cinchona</taxon>
    </lineage>
</organism>
<keyword evidence="4" id="KW-1185">Reference proteome</keyword>
<sequence>MAPNLTVSVLEHSQVLPPPDTIPFLSLPLTSFDIPMSLFHKMQCIFFYELPLPKTNVVNTIFPNLKSSLSLTLKHYFPLAGNLIFPPSSAAATKPELQYVEGDSVGLILAECSGYDYNFLKGNHPQKIDDFYPLFPKFPRLNVACKKFPILTVQVTVFPNVGITIALRFHHVIGDARSIGKFMKAWTSINKLDGDAHLVEDGVCLPWFDRALVNDSYGLAEIVWDYMKSTILSYTQPENGEDSSDLDIKHRATYIVTLADIEKLKNLVRKKMPESVHVSSFVVTCAYVWTCPMKSVSALEEKTNEDEIQCVWFAVDVRAYLKPPVPDNYFGNCIISCIAKVVHSQLIGNEGFVIAAAAIGEAIEKMLHTQEGPLELAKYWMSQCEEVNWLDSNGVSGSPKFNTYEADFGWGKPDKFEIVTDDHWGVMELHKARNFEGGLEVGLSLSKIKMEAFESFFTQGLNII</sequence>
<reference evidence="3 4" key="1">
    <citation type="submission" date="2024-11" db="EMBL/GenBank/DDBJ databases">
        <title>A near-complete genome assembly of Cinchona calisaya.</title>
        <authorList>
            <person name="Lian D.C."/>
            <person name="Zhao X.W."/>
            <person name="Wei L."/>
        </authorList>
    </citation>
    <scope>NUCLEOTIDE SEQUENCE [LARGE SCALE GENOMIC DNA]</scope>
    <source>
        <tissue evidence="3">Nenye</tissue>
    </source>
</reference>
<dbReference type="InterPro" id="IPR023213">
    <property type="entry name" value="CAT-like_dom_sf"/>
</dbReference>
<keyword evidence="1" id="KW-0808">Transferase</keyword>